<evidence type="ECO:0000313" key="1">
    <source>
        <dbReference type="EMBL" id="EET58311.1"/>
    </source>
</evidence>
<protein>
    <submittedName>
        <fullName evidence="1">Uncharacterized protein</fullName>
    </submittedName>
</protein>
<organism evidence="1 2">
    <name type="scientific">Marvinbryantia formatexigens DSM 14469</name>
    <dbReference type="NCBI Taxonomy" id="478749"/>
    <lineage>
        <taxon>Bacteria</taxon>
        <taxon>Bacillati</taxon>
        <taxon>Bacillota</taxon>
        <taxon>Clostridia</taxon>
        <taxon>Lachnospirales</taxon>
        <taxon>Lachnospiraceae</taxon>
        <taxon>Marvinbryantia</taxon>
    </lineage>
</organism>
<accession>C6LM53</accession>
<sequence>MVDCLFSIYYYKPFGEGGAIMATSSIFAKVRIDDPKQAEAFIDALAASENKPKRKPSAPVKPPLTDYDAIRRLMAKGETGK</sequence>
<keyword evidence="2" id="KW-1185">Reference proteome</keyword>
<evidence type="ECO:0000313" key="2">
    <source>
        <dbReference type="Proteomes" id="UP000005561"/>
    </source>
</evidence>
<comment type="caution">
    <text evidence="1">The sequence shown here is derived from an EMBL/GenBank/DDBJ whole genome shotgun (WGS) entry which is preliminary data.</text>
</comment>
<dbReference type="eggNOG" id="ENOG5033HI5">
    <property type="taxonomic scope" value="Bacteria"/>
</dbReference>
<name>C6LM53_9FIRM</name>
<dbReference type="Proteomes" id="UP000005561">
    <property type="component" value="Unassembled WGS sequence"/>
</dbReference>
<reference evidence="1" key="1">
    <citation type="submission" date="2009-07" db="EMBL/GenBank/DDBJ databases">
        <authorList>
            <person name="Weinstock G."/>
            <person name="Sodergren E."/>
            <person name="Clifton S."/>
            <person name="Fulton L."/>
            <person name="Fulton B."/>
            <person name="Courtney L."/>
            <person name="Fronick C."/>
            <person name="Harrison M."/>
            <person name="Strong C."/>
            <person name="Farmer C."/>
            <person name="Delahaunty K."/>
            <person name="Markovic C."/>
            <person name="Hall O."/>
            <person name="Minx P."/>
            <person name="Tomlinson C."/>
            <person name="Mitreva M."/>
            <person name="Nelson J."/>
            <person name="Hou S."/>
            <person name="Wollam A."/>
            <person name="Pepin K.H."/>
            <person name="Johnson M."/>
            <person name="Bhonagiri V."/>
            <person name="Nash W.E."/>
            <person name="Warren W."/>
            <person name="Chinwalla A."/>
            <person name="Mardis E.R."/>
            <person name="Wilson R.K."/>
        </authorList>
    </citation>
    <scope>NUCLEOTIDE SEQUENCE [LARGE SCALE GENOMIC DNA]</scope>
    <source>
        <strain evidence="1">DSM 14469</strain>
    </source>
</reference>
<dbReference type="EMBL" id="ACCL02000037">
    <property type="protein sequence ID" value="EET58311.1"/>
    <property type="molecule type" value="Genomic_DNA"/>
</dbReference>
<gene>
    <name evidence="1" type="ORF">BRYFOR_09752</name>
</gene>
<dbReference type="AlphaFoldDB" id="C6LM53"/>
<proteinExistence type="predicted"/>